<sequence length="182" mass="19665">MGETREGARGSDLKVREEADVAGKVADLAGDVGVERQRMGDSNSNPATCERARGPGDAGERAATWGGRGSGAAWAREERRRQRRGGFGGSGWSSGSNGWRGKLLGVTAAINVQRPNRPSLHSMRRGQTCGAPDRPLHWPVSEVRDKAFPKPTQGYLMPHRRIKSSQSMDTEVPQGWSDKESG</sequence>
<protein>
    <submittedName>
        <fullName evidence="2">Uncharacterized protein</fullName>
    </submittedName>
</protein>
<feature type="compositionally biased region" description="Basic and acidic residues" evidence="1">
    <location>
        <begin position="50"/>
        <end position="60"/>
    </location>
</feature>
<dbReference type="AlphaFoldDB" id="Q5VMX5"/>
<organism evidence="2 3">
    <name type="scientific">Oryza sativa subsp. japonica</name>
    <name type="common">Rice</name>
    <dbReference type="NCBI Taxonomy" id="39947"/>
    <lineage>
        <taxon>Eukaryota</taxon>
        <taxon>Viridiplantae</taxon>
        <taxon>Streptophyta</taxon>
        <taxon>Embryophyta</taxon>
        <taxon>Tracheophyta</taxon>
        <taxon>Spermatophyta</taxon>
        <taxon>Magnoliopsida</taxon>
        <taxon>Liliopsida</taxon>
        <taxon>Poales</taxon>
        <taxon>Poaceae</taxon>
        <taxon>BOP clade</taxon>
        <taxon>Oryzoideae</taxon>
        <taxon>Oryzeae</taxon>
        <taxon>Oryzinae</taxon>
        <taxon>Oryza</taxon>
        <taxon>Oryza sativa</taxon>
    </lineage>
</organism>
<dbReference type="Proteomes" id="UP000000763">
    <property type="component" value="Chromosome 6"/>
</dbReference>
<gene>
    <name evidence="2" type="primary">P0702F05.29</name>
</gene>
<proteinExistence type="predicted"/>
<reference evidence="3" key="1">
    <citation type="journal article" date="2005" name="Nature">
        <title>The map-based sequence of the rice genome.</title>
        <authorList>
            <consortium name="International rice genome sequencing project (IRGSP)"/>
            <person name="Matsumoto T."/>
            <person name="Wu J."/>
            <person name="Kanamori H."/>
            <person name="Katayose Y."/>
            <person name="Fujisawa M."/>
            <person name="Namiki N."/>
            <person name="Mizuno H."/>
            <person name="Yamamoto K."/>
            <person name="Antonio B.A."/>
            <person name="Baba T."/>
            <person name="Sakata K."/>
            <person name="Nagamura Y."/>
            <person name="Aoki H."/>
            <person name="Arikawa K."/>
            <person name="Arita K."/>
            <person name="Bito T."/>
            <person name="Chiden Y."/>
            <person name="Fujitsuka N."/>
            <person name="Fukunaka R."/>
            <person name="Hamada M."/>
            <person name="Harada C."/>
            <person name="Hayashi A."/>
            <person name="Hijishita S."/>
            <person name="Honda M."/>
            <person name="Hosokawa S."/>
            <person name="Ichikawa Y."/>
            <person name="Idonuma A."/>
            <person name="Iijima M."/>
            <person name="Ikeda M."/>
            <person name="Ikeno M."/>
            <person name="Ito K."/>
            <person name="Ito S."/>
            <person name="Ito T."/>
            <person name="Ito Y."/>
            <person name="Ito Y."/>
            <person name="Iwabuchi A."/>
            <person name="Kamiya K."/>
            <person name="Karasawa W."/>
            <person name="Kurita K."/>
            <person name="Katagiri S."/>
            <person name="Kikuta A."/>
            <person name="Kobayashi H."/>
            <person name="Kobayashi N."/>
            <person name="Machita K."/>
            <person name="Maehara T."/>
            <person name="Masukawa M."/>
            <person name="Mizubayashi T."/>
            <person name="Mukai Y."/>
            <person name="Nagasaki H."/>
            <person name="Nagata Y."/>
            <person name="Naito S."/>
            <person name="Nakashima M."/>
            <person name="Nakama Y."/>
            <person name="Nakamichi Y."/>
            <person name="Nakamura M."/>
            <person name="Meguro A."/>
            <person name="Negishi M."/>
            <person name="Ohta I."/>
            <person name="Ohta T."/>
            <person name="Okamoto M."/>
            <person name="Ono N."/>
            <person name="Saji S."/>
            <person name="Sakaguchi M."/>
            <person name="Sakai K."/>
            <person name="Shibata M."/>
            <person name="Shimokawa T."/>
            <person name="Song J."/>
            <person name="Takazaki Y."/>
            <person name="Terasawa K."/>
            <person name="Tsugane M."/>
            <person name="Tsuji K."/>
            <person name="Ueda S."/>
            <person name="Waki K."/>
            <person name="Yamagata H."/>
            <person name="Yamamoto M."/>
            <person name="Yamamoto S."/>
            <person name="Yamane H."/>
            <person name="Yoshiki S."/>
            <person name="Yoshihara R."/>
            <person name="Yukawa K."/>
            <person name="Zhong H."/>
            <person name="Yano M."/>
            <person name="Yuan Q."/>
            <person name="Ouyang S."/>
            <person name="Liu J."/>
            <person name="Jones K.M."/>
            <person name="Gansberger K."/>
            <person name="Moffat K."/>
            <person name="Hill J."/>
            <person name="Bera J."/>
            <person name="Fadrosh D."/>
            <person name="Jin S."/>
            <person name="Johri S."/>
            <person name="Kim M."/>
            <person name="Overton L."/>
            <person name="Reardon M."/>
            <person name="Tsitrin T."/>
            <person name="Vuong H."/>
            <person name="Weaver B."/>
            <person name="Ciecko A."/>
            <person name="Tallon L."/>
            <person name="Jackson J."/>
            <person name="Pai G."/>
            <person name="Aken S.V."/>
            <person name="Utterback T."/>
            <person name="Reidmuller S."/>
            <person name="Feldblyum T."/>
            <person name="Hsiao J."/>
            <person name="Zismann V."/>
            <person name="Iobst S."/>
            <person name="de Vazeille A.R."/>
            <person name="Buell C.R."/>
            <person name="Ying K."/>
            <person name="Li Y."/>
            <person name="Lu T."/>
            <person name="Huang Y."/>
            <person name="Zhao Q."/>
            <person name="Feng Q."/>
            <person name="Zhang L."/>
            <person name="Zhu J."/>
            <person name="Weng Q."/>
            <person name="Mu J."/>
            <person name="Lu Y."/>
            <person name="Fan D."/>
            <person name="Liu Y."/>
            <person name="Guan J."/>
            <person name="Zhang Y."/>
            <person name="Yu S."/>
            <person name="Liu X."/>
            <person name="Zhang Y."/>
            <person name="Hong G."/>
            <person name="Han B."/>
            <person name="Choisne N."/>
            <person name="Demange N."/>
            <person name="Orjeda G."/>
            <person name="Samain S."/>
            <person name="Cattolico L."/>
            <person name="Pelletier E."/>
            <person name="Couloux A."/>
            <person name="Segurens B."/>
            <person name="Wincker P."/>
            <person name="D'Hont A."/>
            <person name="Scarpelli C."/>
            <person name="Weissenbach J."/>
            <person name="Salanoubat M."/>
            <person name="Quetier F."/>
            <person name="Yu Y."/>
            <person name="Kim H.R."/>
            <person name="Rambo T."/>
            <person name="Currie J."/>
            <person name="Collura K."/>
            <person name="Luo M."/>
            <person name="Yang T."/>
            <person name="Ammiraju J.S.S."/>
            <person name="Engler F."/>
            <person name="Soderlund C."/>
            <person name="Wing R.A."/>
            <person name="Palmer L.E."/>
            <person name="de la Bastide M."/>
            <person name="Spiegel L."/>
            <person name="Nascimento L."/>
            <person name="Zutavern T."/>
            <person name="O'Shaughnessy A."/>
            <person name="Dike S."/>
            <person name="Dedhia N."/>
            <person name="Preston R."/>
            <person name="Balija V."/>
            <person name="McCombie W.R."/>
            <person name="Chow T."/>
            <person name="Chen H."/>
            <person name="Chung M."/>
            <person name="Chen C."/>
            <person name="Shaw J."/>
            <person name="Wu H."/>
            <person name="Hsiao K."/>
            <person name="Chao Y."/>
            <person name="Chu M."/>
            <person name="Cheng C."/>
            <person name="Hour A."/>
            <person name="Lee P."/>
            <person name="Lin S."/>
            <person name="Lin Y."/>
            <person name="Liou J."/>
            <person name="Liu S."/>
            <person name="Hsing Y."/>
            <person name="Raghuvanshi S."/>
            <person name="Mohanty A."/>
            <person name="Bharti A.K."/>
            <person name="Gaur A."/>
            <person name="Gupta V."/>
            <person name="Kumar D."/>
            <person name="Ravi V."/>
            <person name="Vij S."/>
            <person name="Kapur A."/>
            <person name="Khurana P."/>
            <person name="Khurana P."/>
            <person name="Khurana J.P."/>
            <person name="Tyagi A.K."/>
            <person name="Gaikwad K."/>
            <person name="Singh A."/>
            <person name="Dalal V."/>
            <person name="Srivastava S."/>
            <person name="Dixit A."/>
            <person name="Pal A.K."/>
            <person name="Ghazi I.A."/>
            <person name="Yadav M."/>
            <person name="Pandit A."/>
            <person name="Bhargava A."/>
            <person name="Sureshbabu K."/>
            <person name="Batra K."/>
            <person name="Sharma T.R."/>
            <person name="Mohapatra T."/>
            <person name="Singh N.K."/>
            <person name="Messing J."/>
            <person name="Nelson A.B."/>
            <person name="Fuks G."/>
            <person name="Kavchok S."/>
            <person name="Keizer G."/>
            <person name="Linton E."/>
            <person name="Llaca V."/>
            <person name="Song R."/>
            <person name="Tanyolac B."/>
            <person name="Young S."/>
            <person name="Ho-Il K."/>
            <person name="Hahn J.H."/>
            <person name="Sangsakoo G."/>
            <person name="Vanavichit A."/>
            <person name="de Mattos Luiz.A.T."/>
            <person name="Zimmer P.D."/>
            <person name="Malone G."/>
            <person name="Dellagostin O."/>
            <person name="de Oliveira A.C."/>
            <person name="Bevan M."/>
            <person name="Bancroft I."/>
            <person name="Minx P."/>
            <person name="Cordum H."/>
            <person name="Wilson R."/>
            <person name="Cheng Z."/>
            <person name="Jin W."/>
            <person name="Jiang J."/>
            <person name="Leong S.A."/>
            <person name="Iwama H."/>
            <person name="Gojobori T."/>
            <person name="Itoh T."/>
            <person name="Niimura Y."/>
            <person name="Fujii Y."/>
            <person name="Habara T."/>
            <person name="Sakai H."/>
            <person name="Sato Y."/>
            <person name="Wilson G."/>
            <person name="Kumar K."/>
            <person name="McCouch S."/>
            <person name="Juretic N."/>
            <person name="Hoen D."/>
            <person name="Wright S."/>
            <person name="Bruskiewich R."/>
            <person name="Bureau T."/>
            <person name="Miyao A."/>
            <person name="Hirochika H."/>
            <person name="Nishikawa T."/>
            <person name="Kadowaki K."/>
            <person name="Sugiura M."/>
            <person name="Burr B."/>
            <person name="Sasaki T."/>
        </authorList>
    </citation>
    <scope>NUCLEOTIDE SEQUENCE [LARGE SCALE GENOMIC DNA]</scope>
    <source>
        <strain evidence="3">cv. Nipponbare</strain>
    </source>
</reference>
<reference evidence="3" key="2">
    <citation type="journal article" date="2008" name="Nucleic Acids Res.">
        <title>The rice annotation project database (RAP-DB): 2008 update.</title>
        <authorList>
            <consortium name="The rice annotation project (RAP)"/>
        </authorList>
    </citation>
    <scope>GENOME REANNOTATION</scope>
    <source>
        <strain evidence="3">cv. Nipponbare</strain>
    </source>
</reference>
<dbReference type="EMBL" id="AP005828">
    <property type="protein sequence ID" value="BAD69202.1"/>
    <property type="molecule type" value="Genomic_DNA"/>
</dbReference>
<accession>Q5VMX5</accession>
<evidence type="ECO:0000313" key="3">
    <source>
        <dbReference type="Proteomes" id="UP000000763"/>
    </source>
</evidence>
<evidence type="ECO:0000313" key="2">
    <source>
        <dbReference type="EMBL" id="BAD69202.1"/>
    </source>
</evidence>
<name>Q5VMX5_ORYSJ</name>
<feature type="region of interest" description="Disordered" evidence="1">
    <location>
        <begin position="115"/>
        <end position="182"/>
    </location>
</feature>
<evidence type="ECO:0000256" key="1">
    <source>
        <dbReference type="SAM" id="MobiDB-lite"/>
    </source>
</evidence>
<feature type="region of interest" description="Disordered" evidence="1">
    <location>
        <begin position="32"/>
        <end position="100"/>
    </location>
</feature>